<proteinExistence type="inferred from homology"/>
<dbReference type="GO" id="GO:0006637">
    <property type="term" value="P:acyl-CoA metabolic process"/>
    <property type="evidence" value="ECO:0007669"/>
    <property type="project" value="TreeGrafter"/>
</dbReference>
<feature type="domain" description="AMP-dependent synthetase/ligase" evidence="6">
    <location>
        <begin position="165"/>
        <end position="523"/>
    </location>
</feature>
<evidence type="ECO:0000256" key="4">
    <source>
        <dbReference type="ARBA" id="ARBA00022840"/>
    </source>
</evidence>
<name>A0A017T146_9BACT</name>
<keyword evidence="9" id="KW-1185">Reference proteome</keyword>
<evidence type="ECO:0000259" key="6">
    <source>
        <dbReference type="Pfam" id="PF00501"/>
    </source>
</evidence>
<dbReference type="AlphaFoldDB" id="A0A017T146"/>
<reference evidence="8 9" key="1">
    <citation type="submission" date="2013-05" db="EMBL/GenBank/DDBJ databases">
        <title>Genome assembly of Chondromyces apiculatus DSM 436.</title>
        <authorList>
            <person name="Sharma G."/>
            <person name="Khatri I."/>
            <person name="Kaur C."/>
            <person name="Mayilraj S."/>
            <person name="Subramanian S."/>
        </authorList>
    </citation>
    <scope>NUCLEOTIDE SEQUENCE [LARGE SCALE GENOMIC DNA]</scope>
    <source>
        <strain evidence="8 9">DSM 436</strain>
    </source>
</reference>
<feature type="region of interest" description="Disordered" evidence="5">
    <location>
        <begin position="1"/>
        <end position="112"/>
    </location>
</feature>
<dbReference type="eggNOG" id="COG0365">
    <property type="taxonomic scope" value="Bacteria"/>
</dbReference>
<dbReference type="PANTHER" id="PTHR43605">
    <property type="entry name" value="ACYL-COENZYME A SYNTHETASE"/>
    <property type="match status" value="1"/>
</dbReference>
<feature type="region of interest" description="Disordered" evidence="5">
    <location>
        <begin position="668"/>
        <end position="697"/>
    </location>
</feature>
<feature type="compositionally biased region" description="Basic and acidic residues" evidence="5">
    <location>
        <begin position="74"/>
        <end position="85"/>
    </location>
</feature>
<evidence type="ECO:0000256" key="2">
    <source>
        <dbReference type="ARBA" id="ARBA00022598"/>
    </source>
</evidence>
<organism evidence="8 9">
    <name type="scientific">Chondromyces apiculatus DSM 436</name>
    <dbReference type="NCBI Taxonomy" id="1192034"/>
    <lineage>
        <taxon>Bacteria</taxon>
        <taxon>Pseudomonadati</taxon>
        <taxon>Myxococcota</taxon>
        <taxon>Polyangia</taxon>
        <taxon>Polyangiales</taxon>
        <taxon>Polyangiaceae</taxon>
        <taxon>Chondromyces</taxon>
    </lineage>
</organism>
<evidence type="ECO:0000313" key="9">
    <source>
        <dbReference type="Proteomes" id="UP000019678"/>
    </source>
</evidence>
<gene>
    <name evidence="8" type="ORF">CAP_6612</name>
</gene>
<feature type="domain" description="AMP-binding enzyme C-terminal" evidence="7">
    <location>
        <begin position="585"/>
        <end position="662"/>
    </location>
</feature>
<feature type="compositionally biased region" description="Low complexity" evidence="5">
    <location>
        <begin position="94"/>
        <end position="104"/>
    </location>
</feature>
<keyword evidence="4" id="KW-0067">ATP-binding</keyword>
<dbReference type="GO" id="GO:0004321">
    <property type="term" value="F:fatty-acyl-CoA synthase activity"/>
    <property type="evidence" value="ECO:0007669"/>
    <property type="project" value="TreeGrafter"/>
</dbReference>
<dbReference type="FunFam" id="3.30.300.30:FF:000028">
    <property type="entry name" value="AMP-dependent synthetase"/>
    <property type="match status" value="1"/>
</dbReference>
<dbReference type="Pfam" id="PF13193">
    <property type="entry name" value="AMP-binding_C"/>
    <property type="match status" value="1"/>
</dbReference>
<dbReference type="InterPro" id="IPR045851">
    <property type="entry name" value="AMP-bd_C_sf"/>
</dbReference>
<comment type="similarity">
    <text evidence="1">Belongs to the ATP-dependent AMP-binding enzyme family.</text>
</comment>
<evidence type="ECO:0000313" key="8">
    <source>
        <dbReference type="EMBL" id="EYF02722.1"/>
    </source>
</evidence>
<dbReference type="InterPro" id="IPR025110">
    <property type="entry name" value="AMP-bd_C"/>
</dbReference>
<accession>A0A017T146</accession>
<evidence type="ECO:0000256" key="1">
    <source>
        <dbReference type="ARBA" id="ARBA00006432"/>
    </source>
</evidence>
<feature type="compositionally biased region" description="Basic and acidic residues" evidence="5">
    <location>
        <begin position="1"/>
        <end position="14"/>
    </location>
</feature>
<dbReference type="InterPro" id="IPR051087">
    <property type="entry name" value="Mitochondrial_ACSM"/>
</dbReference>
<comment type="caution">
    <text evidence="8">The sequence shown here is derived from an EMBL/GenBank/DDBJ whole genome shotgun (WGS) entry which is preliminary data.</text>
</comment>
<protein>
    <submittedName>
        <fullName evidence="8">Acetyl-coenzyme A synthetase</fullName>
    </submittedName>
</protein>
<dbReference type="STRING" id="1192034.CAP_6612"/>
<dbReference type="Gene3D" id="3.30.300.30">
    <property type="match status" value="1"/>
</dbReference>
<dbReference type="Gene3D" id="3.40.50.12780">
    <property type="entry name" value="N-terminal domain of ligase-like"/>
    <property type="match status" value="1"/>
</dbReference>
<dbReference type="InterPro" id="IPR042099">
    <property type="entry name" value="ANL_N_sf"/>
</dbReference>
<dbReference type="InterPro" id="IPR000873">
    <property type="entry name" value="AMP-dep_synth/lig_dom"/>
</dbReference>
<dbReference type="PANTHER" id="PTHR43605:SF10">
    <property type="entry name" value="ACYL-COA SYNTHETASE MEDIUM CHAIN FAMILY MEMBER 3"/>
    <property type="match status" value="1"/>
</dbReference>
<dbReference type="GO" id="GO:0015645">
    <property type="term" value="F:fatty acid ligase activity"/>
    <property type="evidence" value="ECO:0007669"/>
    <property type="project" value="TreeGrafter"/>
</dbReference>
<dbReference type="EMBL" id="ASRX01000056">
    <property type="protein sequence ID" value="EYF02722.1"/>
    <property type="molecule type" value="Genomic_DNA"/>
</dbReference>
<dbReference type="GO" id="GO:0006633">
    <property type="term" value="P:fatty acid biosynthetic process"/>
    <property type="evidence" value="ECO:0007669"/>
    <property type="project" value="TreeGrafter"/>
</dbReference>
<keyword evidence="2" id="KW-0436">Ligase</keyword>
<feature type="compositionally biased region" description="Basic and acidic residues" evidence="5">
    <location>
        <begin position="38"/>
        <end position="54"/>
    </location>
</feature>
<keyword evidence="3" id="KW-0547">Nucleotide-binding</keyword>
<dbReference type="Proteomes" id="UP000019678">
    <property type="component" value="Unassembled WGS sequence"/>
</dbReference>
<sequence length="697" mass="76755">MNEGGNHHEEEHQQAADAGPRVRRAHPPGGALMGGRPAHREAPERDTRSLRPARDSLSGARDLHRATGPPRLTGPEREADHDAPRWRIVGPGDPTRTAQPTQPRRGPRRRMADPVNATDTFRAARDFLLKHRSDQEAATAGFPRPALDHFNWALDWFDVIAAGNERTALWIVEEDGSEERFSYAEMARRSNQAARWLREQGVRRGDRIVLMLGNRVELWEILLAAMKLGAVVIPATTLLGTADIRDRVERGNARHLVVSPDVAPRLGDLGGEVTRICVGAAPEGWRRYEDARRGGEHSPDVTPDVTPGFTSEFTPDAPTKASDTLLLYFTSGTTAKPKLVEHTHVSYPVGHLSTMYWIGIQPGDVHLNISSPGWAKHAWSSVFAPWNAEATILVYNYARFDAAALLAQMARCGVTTFCAPPTVWRMLIQSDLGELRGSRGSLREVCGAGEPLNPEVIEQVRRAWGLTIRDGYGQTETTAQIGNGPGQPVKPGSMGRPLPGYAVKLLDPVTGAESDEGEICLALADAPLGLMVGYRDDEALDDEVKRGGYYHTGDVASRDADGYITYVGRSDDVFKASDYRISPFELESVLIEHPAVAEAAVVPSPDPLRLAVPKAFIALAKDHEPTAETALSILKYARDHLAPYKRVRRLAFAALPKTISGKIRRVDLRKQEAEARKDPEARPEGEFRYEDFPELRQ</sequence>
<dbReference type="SUPFAM" id="SSF56801">
    <property type="entry name" value="Acetyl-CoA synthetase-like"/>
    <property type="match status" value="1"/>
</dbReference>
<evidence type="ECO:0000256" key="5">
    <source>
        <dbReference type="SAM" id="MobiDB-lite"/>
    </source>
</evidence>
<dbReference type="GO" id="GO:0005524">
    <property type="term" value="F:ATP binding"/>
    <property type="evidence" value="ECO:0007669"/>
    <property type="project" value="UniProtKB-KW"/>
</dbReference>
<evidence type="ECO:0000259" key="7">
    <source>
        <dbReference type="Pfam" id="PF13193"/>
    </source>
</evidence>
<evidence type="ECO:0000256" key="3">
    <source>
        <dbReference type="ARBA" id="ARBA00022741"/>
    </source>
</evidence>
<dbReference type="GO" id="GO:0016405">
    <property type="term" value="F:CoA-ligase activity"/>
    <property type="evidence" value="ECO:0007669"/>
    <property type="project" value="UniProtKB-ARBA"/>
</dbReference>
<dbReference type="Pfam" id="PF00501">
    <property type="entry name" value="AMP-binding"/>
    <property type="match status" value="1"/>
</dbReference>